<organism evidence="3 4">
    <name type="scientific">Paractinoplanes ovalisporus</name>
    <dbReference type="NCBI Taxonomy" id="2810368"/>
    <lineage>
        <taxon>Bacteria</taxon>
        <taxon>Bacillati</taxon>
        <taxon>Actinomycetota</taxon>
        <taxon>Actinomycetes</taxon>
        <taxon>Micromonosporales</taxon>
        <taxon>Micromonosporaceae</taxon>
        <taxon>Paractinoplanes</taxon>
    </lineage>
</organism>
<evidence type="ECO:0000256" key="1">
    <source>
        <dbReference type="ARBA" id="ARBA00008791"/>
    </source>
</evidence>
<evidence type="ECO:0000313" key="3">
    <source>
        <dbReference type="EMBL" id="MBM2616408.1"/>
    </source>
</evidence>
<dbReference type="PRINTS" id="PR01438">
    <property type="entry name" value="UNVRSLSTRESS"/>
</dbReference>
<proteinExistence type="inferred from homology"/>
<dbReference type="RefSeq" id="WP_307872685.1">
    <property type="nucleotide sequence ID" value="NZ_JAENHP010000003.1"/>
</dbReference>
<feature type="domain" description="UspA" evidence="2">
    <location>
        <begin position="23"/>
        <end position="84"/>
    </location>
</feature>
<evidence type="ECO:0000313" key="4">
    <source>
        <dbReference type="Proteomes" id="UP000632138"/>
    </source>
</evidence>
<dbReference type="InterPro" id="IPR006016">
    <property type="entry name" value="UspA"/>
</dbReference>
<comment type="similarity">
    <text evidence="1">Belongs to the universal stress protein A family.</text>
</comment>
<dbReference type="InterPro" id="IPR006015">
    <property type="entry name" value="Universal_stress_UspA"/>
</dbReference>
<gene>
    <name evidence="3" type="ORF">JIG36_12655</name>
</gene>
<dbReference type="SUPFAM" id="SSF52402">
    <property type="entry name" value="Adenine nucleotide alpha hydrolases-like"/>
    <property type="match status" value="1"/>
</dbReference>
<keyword evidence="4" id="KW-1185">Reference proteome</keyword>
<dbReference type="Gene3D" id="3.40.50.620">
    <property type="entry name" value="HUPs"/>
    <property type="match status" value="1"/>
</dbReference>
<name>A0ABS2A999_9ACTN</name>
<dbReference type="Pfam" id="PF00582">
    <property type="entry name" value="Usp"/>
    <property type="match status" value="1"/>
</dbReference>
<accession>A0ABS2A999</accession>
<sequence length="84" mass="9319">MTRSWRCGGRWTRPPAPVRRRYPTVEVRAEAVIGHPYRVLAEAGVRSRMVVLGARGKGGFSALRLGSVTRYVLHHVPATVAVVR</sequence>
<dbReference type="EMBL" id="JAENHP010000003">
    <property type="protein sequence ID" value="MBM2616408.1"/>
    <property type="molecule type" value="Genomic_DNA"/>
</dbReference>
<comment type="caution">
    <text evidence="3">The sequence shown here is derived from an EMBL/GenBank/DDBJ whole genome shotgun (WGS) entry which is preliminary data.</text>
</comment>
<reference evidence="3 4" key="1">
    <citation type="submission" date="2021-01" db="EMBL/GenBank/DDBJ databases">
        <title>Actinoplanes sp. nov. LDG1-06 isolated from lichen.</title>
        <authorList>
            <person name="Saeng-In P."/>
            <person name="Phongsopitanun W."/>
            <person name="Kanchanasin P."/>
            <person name="Yuki M."/>
            <person name="Kudo T."/>
            <person name="Ohkuma M."/>
            <person name="Tanasupawat S."/>
        </authorList>
    </citation>
    <scope>NUCLEOTIDE SEQUENCE [LARGE SCALE GENOMIC DNA]</scope>
    <source>
        <strain evidence="3 4">LDG1-06</strain>
    </source>
</reference>
<evidence type="ECO:0000259" key="2">
    <source>
        <dbReference type="Pfam" id="PF00582"/>
    </source>
</evidence>
<dbReference type="InterPro" id="IPR014729">
    <property type="entry name" value="Rossmann-like_a/b/a_fold"/>
</dbReference>
<protein>
    <submittedName>
        <fullName evidence="3">Universal stress protein</fullName>
    </submittedName>
</protein>
<dbReference type="Proteomes" id="UP000632138">
    <property type="component" value="Unassembled WGS sequence"/>
</dbReference>